<reference evidence="1" key="1">
    <citation type="submission" date="2022-06" db="EMBL/GenBank/DDBJ databases">
        <authorList>
            <person name="Berger JAMES D."/>
            <person name="Berger JAMES D."/>
        </authorList>
    </citation>
    <scope>NUCLEOTIDE SEQUENCE [LARGE SCALE GENOMIC DNA]</scope>
</reference>
<accession>A0AA85J8A5</accession>
<dbReference type="AlphaFoldDB" id="A0AA85J8A5"/>
<proteinExistence type="predicted"/>
<name>A0AA85J8A5_TRIRE</name>
<dbReference type="WBParaSite" id="TREG1_135820.1">
    <property type="protein sequence ID" value="TREG1_135820.1"/>
    <property type="gene ID" value="TREG1_135820"/>
</dbReference>
<evidence type="ECO:0000313" key="1">
    <source>
        <dbReference type="Proteomes" id="UP000050795"/>
    </source>
</evidence>
<dbReference type="Proteomes" id="UP000050795">
    <property type="component" value="Unassembled WGS sequence"/>
</dbReference>
<evidence type="ECO:0000313" key="2">
    <source>
        <dbReference type="WBParaSite" id="TREG1_135820.1"/>
    </source>
</evidence>
<keyword evidence="1" id="KW-1185">Reference proteome</keyword>
<protein>
    <submittedName>
        <fullName evidence="2">Uncharacterized protein</fullName>
    </submittedName>
</protein>
<reference evidence="2" key="2">
    <citation type="submission" date="2023-11" db="UniProtKB">
        <authorList>
            <consortium name="WormBaseParasite"/>
        </authorList>
    </citation>
    <scope>IDENTIFICATION</scope>
</reference>
<sequence length="101" mass="11666">MAEALAVRQYSLELSMREKVLSVFYSAIVFTSSASLNQHEKQDPEENSVSQWFSMVEKLAQRVTKKNFQQAIEDFYQQLLSSLSDCILRMKWTAGQPARKN</sequence>
<organism evidence="1 2">
    <name type="scientific">Trichobilharzia regenti</name>
    <name type="common">Nasal bird schistosome</name>
    <dbReference type="NCBI Taxonomy" id="157069"/>
    <lineage>
        <taxon>Eukaryota</taxon>
        <taxon>Metazoa</taxon>
        <taxon>Spiralia</taxon>
        <taxon>Lophotrochozoa</taxon>
        <taxon>Platyhelminthes</taxon>
        <taxon>Trematoda</taxon>
        <taxon>Digenea</taxon>
        <taxon>Strigeidida</taxon>
        <taxon>Schistosomatoidea</taxon>
        <taxon>Schistosomatidae</taxon>
        <taxon>Trichobilharzia</taxon>
    </lineage>
</organism>